<dbReference type="SUPFAM" id="SSF56801">
    <property type="entry name" value="Acetyl-CoA synthetase-like"/>
    <property type="match status" value="1"/>
</dbReference>
<evidence type="ECO:0000256" key="2">
    <source>
        <dbReference type="ARBA" id="ARBA00022553"/>
    </source>
</evidence>
<dbReference type="Pfam" id="PF00550">
    <property type="entry name" value="PP-binding"/>
    <property type="match status" value="1"/>
</dbReference>
<gene>
    <name evidence="4" type="ORF">H1W37_08775</name>
</gene>
<organism evidence="4 5">
    <name type="scientific">Stappia taiwanensis</name>
    <dbReference type="NCBI Taxonomy" id="992267"/>
    <lineage>
        <taxon>Bacteria</taxon>
        <taxon>Pseudomonadati</taxon>
        <taxon>Pseudomonadota</taxon>
        <taxon>Alphaproteobacteria</taxon>
        <taxon>Hyphomicrobiales</taxon>
        <taxon>Stappiaceae</taxon>
        <taxon>Stappia</taxon>
    </lineage>
</organism>
<dbReference type="GO" id="GO:0031177">
    <property type="term" value="F:phosphopantetheine binding"/>
    <property type="evidence" value="ECO:0007669"/>
    <property type="project" value="InterPro"/>
</dbReference>
<keyword evidence="5" id="KW-1185">Reference proteome</keyword>
<dbReference type="InterPro" id="IPR009081">
    <property type="entry name" value="PP-bd_ACP"/>
</dbReference>
<dbReference type="Gene3D" id="3.40.50.12780">
    <property type="entry name" value="N-terminal domain of ligase-like"/>
    <property type="match status" value="1"/>
</dbReference>
<sequence>MNRKDPLTAQHDPFCVPRSNHMVAYDRNRSLQDVFHQHARAQPDRVALTFGDRPYGYHEADRLSSALAHRLLELGVRKGDVVGLFLPRSAETVIAMLAILKAGAAYTPIDPVYPAEHLDYVIGDCAPKVIFTTATDHAKLAAIASVRGKIVELGNALRQIEDRDIEPPSVPVGGGDMAYVMYTSGSTGRPKGVMIPHRAIADLALEQSYVNVGPGDVVLNAATISFDGATMEIWCALLNGSTLAGLPDPTFSVSRLCDVIRRENVNFVVLTTGLFNLFADSVDGSMPSLTHVLFGGEVASATHIRKFHRIYPHCRVTNGYGPTEATTMVTCFSPPPDFAGTDVPIGKAIARTGIHIIGEGNRELSDGEVGELAISGDCLALGYFKRPDLTDEKFRTVETRQGPRRCYLTGDLARVEPDGTITFKGRADRQVKIDGKRIELDEIEAALRRDPEIDDAIVSCQATPTSKRIVAYLKPRDAGTSHPAFASAALTRLRAAVPAFMVPSAAVAVDAFPMTQAGKVDRARLAPISLQDDAPASPRASSRSPIEATIARLWSDVLGRDAIPLDRNFFDLGGTSLQLMRVHVGLEGALQRSVDVMALFTHPTIRGLANFLEGRGPVARSAMTATHRAAIRRQSLSQISRNRS</sequence>
<dbReference type="InterPro" id="IPR020845">
    <property type="entry name" value="AMP-binding_CS"/>
</dbReference>
<dbReference type="PANTHER" id="PTHR45527:SF1">
    <property type="entry name" value="FATTY ACID SYNTHASE"/>
    <property type="match status" value="1"/>
</dbReference>
<dbReference type="EMBL" id="JACEON010000006">
    <property type="protein sequence ID" value="MBA4611741.1"/>
    <property type="molecule type" value="Genomic_DNA"/>
</dbReference>
<evidence type="ECO:0000256" key="1">
    <source>
        <dbReference type="ARBA" id="ARBA00022450"/>
    </source>
</evidence>
<dbReference type="NCBIfam" id="TIGR01733">
    <property type="entry name" value="AA-adenyl-dom"/>
    <property type="match status" value="1"/>
</dbReference>
<keyword evidence="2" id="KW-0597">Phosphoprotein</keyword>
<dbReference type="GO" id="GO:0043041">
    <property type="term" value="P:amino acid activation for nonribosomal peptide biosynthetic process"/>
    <property type="evidence" value="ECO:0007669"/>
    <property type="project" value="TreeGrafter"/>
</dbReference>
<dbReference type="PROSITE" id="PS50075">
    <property type="entry name" value="CARRIER"/>
    <property type="match status" value="1"/>
</dbReference>
<reference evidence="4 5" key="2">
    <citation type="submission" date="2020-08" db="EMBL/GenBank/DDBJ databases">
        <title>Stappia taiwanensis sp. nov., isolated from a coastal thermal spring.</title>
        <authorList>
            <person name="Kampfer P."/>
        </authorList>
    </citation>
    <scope>NUCLEOTIDE SEQUENCE [LARGE SCALE GENOMIC DNA]</scope>
    <source>
        <strain evidence="4 5">DSM 23284</strain>
    </source>
</reference>
<dbReference type="GO" id="GO:0005737">
    <property type="term" value="C:cytoplasm"/>
    <property type="evidence" value="ECO:0007669"/>
    <property type="project" value="TreeGrafter"/>
</dbReference>
<dbReference type="SUPFAM" id="SSF47336">
    <property type="entry name" value="ACP-like"/>
    <property type="match status" value="1"/>
</dbReference>
<proteinExistence type="predicted"/>
<dbReference type="InterPro" id="IPR020459">
    <property type="entry name" value="AMP-binding"/>
</dbReference>
<dbReference type="InterPro" id="IPR025110">
    <property type="entry name" value="AMP-bd_C"/>
</dbReference>
<dbReference type="AlphaFoldDB" id="A0A838XRQ6"/>
<dbReference type="InterPro" id="IPR000873">
    <property type="entry name" value="AMP-dep_synth/lig_dom"/>
</dbReference>
<dbReference type="RefSeq" id="WP_181759932.1">
    <property type="nucleotide sequence ID" value="NZ_BMCR01000005.1"/>
</dbReference>
<dbReference type="InterPro" id="IPR045851">
    <property type="entry name" value="AMP-bd_C_sf"/>
</dbReference>
<reference evidence="4 5" key="1">
    <citation type="submission" date="2020-07" db="EMBL/GenBank/DDBJ databases">
        <authorList>
            <person name="Li M."/>
        </authorList>
    </citation>
    <scope>NUCLEOTIDE SEQUENCE [LARGE SCALE GENOMIC DNA]</scope>
    <source>
        <strain evidence="4 5">DSM 23284</strain>
    </source>
</reference>
<protein>
    <submittedName>
        <fullName evidence="4">Non-ribosomal peptide synthetase</fullName>
    </submittedName>
</protein>
<dbReference type="PROSITE" id="PS00455">
    <property type="entry name" value="AMP_BINDING"/>
    <property type="match status" value="1"/>
</dbReference>
<feature type="domain" description="Carrier" evidence="3">
    <location>
        <begin position="541"/>
        <end position="616"/>
    </location>
</feature>
<dbReference type="GO" id="GO:0044550">
    <property type="term" value="P:secondary metabolite biosynthetic process"/>
    <property type="evidence" value="ECO:0007669"/>
    <property type="project" value="TreeGrafter"/>
</dbReference>
<dbReference type="Proteomes" id="UP000559404">
    <property type="component" value="Unassembled WGS sequence"/>
</dbReference>
<dbReference type="Pfam" id="PF13193">
    <property type="entry name" value="AMP-binding_C"/>
    <property type="match status" value="1"/>
</dbReference>
<dbReference type="Pfam" id="PF00501">
    <property type="entry name" value="AMP-binding"/>
    <property type="match status" value="1"/>
</dbReference>
<dbReference type="InterPro" id="IPR042099">
    <property type="entry name" value="ANL_N_sf"/>
</dbReference>
<comment type="caution">
    <text evidence="4">The sequence shown here is derived from an EMBL/GenBank/DDBJ whole genome shotgun (WGS) entry which is preliminary data.</text>
</comment>
<dbReference type="Gene3D" id="1.10.1200.10">
    <property type="entry name" value="ACP-like"/>
    <property type="match status" value="1"/>
</dbReference>
<accession>A0A838XRQ6</accession>
<dbReference type="FunFam" id="3.40.50.980:FF:000001">
    <property type="entry name" value="Non-ribosomal peptide synthetase"/>
    <property type="match status" value="1"/>
</dbReference>
<dbReference type="InterPro" id="IPR020806">
    <property type="entry name" value="PKS_PP-bd"/>
</dbReference>
<keyword evidence="1" id="KW-0596">Phosphopantetheine</keyword>
<dbReference type="InterPro" id="IPR010071">
    <property type="entry name" value="AA_adenyl_dom"/>
</dbReference>
<dbReference type="InterPro" id="IPR036736">
    <property type="entry name" value="ACP-like_sf"/>
</dbReference>
<dbReference type="PANTHER" id="PTHR45527">
    <property type="entry name" value="NONRIBOSOMAL PEPTIDE SYNTHETASE"/>
    <property type="match status" value="1"/>
</dbReference>
<name>A0A838XRQ6_9HYPH</name>
<evidence type="ECO:0000313" key="4">
    <source>
        <dbReference type="EMBL" id="MBA4611741.1"/>
    </source>
</evidence>
<evidence type="ECO:0000313" key="5">
    <source>
        <dbReference type="Proteomes" id="UP000559404"/>
    </source>
</evidence>
<dbReference type="PRINTS" id="PR00154">
    <property type="entry name" value="AMPBINDING"/>
</dbReference>
<evidence type="ECO:0000259" key="3">
    <source>
        <dbReference type="PROSITE" id="PS50075"/>
    </source>
</evidence>
<dbReference type="Gene3D" id="3.30.300.30">
    <property type="match status" value="1"/>
</dbReference>
<dbReference type="SMART" id="SM00823">
    <property type="entry name" value="PKS_PP"/>
    <property type="match status" value="1"/>
</dbReference>